<evidence type="ECO:0000259" key="8">
    <source>
        <dbReference type="PROSITE" id="PS51336"/>
    </source>
</evidence>
<evidence type="ECO:0000256" key="5">
    <source>
        <dbReference type="ARBA" id="ARBA00023273"/>
    </source>
</evidence>
<keyword evidence="4" id="KW-0206">Cytoskeleton</keyword>
<dbReference type="SUPFAM" id="SSF47473">
    <property type="entry name" value="EF-hand"/>
    <property type="match status" value="1"/>
</dbReference>
<dbReference type="InParanoid" id="D6WLV6"/>
<dbReference type="GO" id="GO:0005930">
    <property type="term" value="C:axoneme"/>
    <property type="evidence" value="ECO:0007669"/>
    <property type="project" value="UniProtKB-SubCell"/>
</dbReference>
<dbReference type="PhylomeDB" id="D6WLV6"/>
<evidence type="ECO:0000313" key="9">
    <source>
        <dbReference type="EMBL" id="EFA03395.1"/>
    </source>
</evidence>
<reference evidence="9 10" key="1">
    <citation type="journal article" date="2008" name="Nature">
        <title>The genome of the model beetle and pest Tribolium castaneum.</title>
        <authorList>
            <consortium name="Tribolium Genome Sequencing Consortium"/>
            <person name="Richards S."/>
            <person name="Gibbs R.A."/>
            <person name="Weinstock G.M."/>
            <person name="Brown S.J."/>
            <person name="Denell R."/>
            <person name="Beeman R.W."/>
            <person name="Gibbs R."/>
            <person name="Beeman R.W."/>
            <person name="Brown S.J."/>
            <person name="Bucher G."/>
            <person name="Friedrich M."/>
            <person name="Grimmelikhuijzen C.J."/>
            <person name="Klingler M."/>
            <person name="Lorenzen M."/>
            <person name="Richards S."/>
            <person name="Roth S."/>
            <person name="Schroder R."/>
            <person name="Tautz D."/>
            <person name="Zdobnov E.M."/>
            <person name="Muzny D."/>
            <person name="Gibbs R.A."/>
            <person name="Weinstock G.M."/>
            <person name="Attaway T."/>
            <person name="Bell S."/>
            <person name="Buhay C.J."/>
            <person name="Chandrabose M.N."/>
            <person name="Chavez D."/>
            <person name="Clerk-Blankenburg K.P."/>
            <person name="Cree A."/>
            <person name="Dao M."/>
            <person name="Davis C."/>
            <person name="Chacko J."/>
            <person name="Dinh H."/>
            <person name="Dugan-Rocha S."/>
            <person name="Fowler G."/>
            <person name="Garner T.T."/>
            <person name="Garnes J."/>
            <person name="Gnirke A."/>
            <person name="Hawes A."/>
            <person name="Hernandez J."/>
            <person name="Hines S."/>
            <person name="Holder M."/>
            <person name="Hume J."/>
            <person name="Jhangiani S.N."/>
            <person name="Joshi V."/>
            <person name="Khan Z.M."/>
            <person name="Jackson L."/>
            <person name="Kovar C."/>
            <person name="Kowis A."/>
            <person name="Lee S."/>
            <person name="Lewis L.R."/>
            <person name="Margolis J."/>
            <person name="Morgan M."/>
            <person name="Nazareth L.V."/>
            <person name="Nguyen N."/>
            <person name="Okwuonu G."/>
            <person name="Parker D."/>
            <person name="Richards S."/>
            <person name="Ruiz S.J."/>
            <person name="Santibanez J."/>
            <person name="Savard J."/>
            <person name="Scherer S.E."/>
            <person name="Schneider B."/>
            <person name="Sodergren E."/>
            <person name="Tautz D."/>
            <person name="Vattahil S."/>
            <person name="Villasana D."/>
            <person name="White C.S."/>
            <person name="Wright R."/>
            <person name="Park Y."/>
            <person name="Beeman R.W."/>
            <person name="Lord J."/>
            <person name="Oppert B."/>
            <person name="Lorenzen M."/>
            <person name="Brown S."/>
            <person name="Wang L."/>
            <person name="Savard J."/>
            <person name="Tautz D."/>
            <person name="Richards S."/>
            <person name="Weinstock G."/>
            <person name="Gibbs R.A."/>
            <person name="Liu Y."/>
            <person name="Worley K."/>
            <person name="Weinstock G."/>
            <person name="Elsik C.G."/>
            <person name="Reese J.T."/>
            <person name="Elhaik E."/>
            <person name="Landan G."/>
            <person name="Graur D."/>
            <person name="Arensburger P."/>
            <person name="Atkinson P."/>
            <person name="Beeman R.W."/>
            <person name="Beidler J."/>
            <person name="Brown S.J."/>
            <person name="Demuth J.P."/>
            <person name="Drury D.W."/>
            <person name="Du Y.Z."/>
            <person name="Fujiwara H."/>
            <person name="Lorenzen M."/>
            <person name="Maselli V."/>
            <person name="Osanai M."/>
            <person name="Park Y."/>
            <person name="Robertson H.M."/>
            <person name="Tu Z."/>
            <person name="Wang J.J."/>
            <person name="Wang S."/>
            <person name="Richards S."/>
            <person name="Song H."/>
            <person name="Zhang L."/>
            <person name="Sodergren E."/>
            <person name="Werner D."/>
            <person name="Stanke M."/>
            <person name="Morgenstern B."/>
            <person name="Solovyev V."/>
            <person name="Kosarev P."/>
            <person name="Brown G."/>
            <person name="Chen H.C."/>
            <person name="Ermolaeva O."/>
            <person name="Hlavina W."/>
            <person name="Kapustin Y."/>
            <person name="Kiryutin B."/>
            <person name="Kitts P."/>
            <person name="Maglott D."/>
            <person name="Pruitt K."/>
            <person name="Sapojnikov V."/>
            <person name="Souvorov A."/>
            <person name="Mackey A.J."/>
            <person name="Waterhouse R.M."/>
            <person name="Wyder S."/>
            <person name="Zdobnov E.M."/>
            <person name="Zdobnov E.M."/>
            <person name="Wyder S."/>
            <person name="Kriventseva E.V."/>
            <person name="Kadowaki T."/>
            <person name="Bork P."/>
            <person name="Aranda M."/>
            <person name="Bao R."/>
            <person name="Beermann A."/>
            <person name="Berns N."/>
            <person name="Bolognesi R."/>
            <person name="Bonneton F."/>
            <person name="Bopp D."/>
            <person name="Brown S.J."/>
            <person name="Bucher G."/>
            <person name="Butts T."/>
            <person name="Chaumot A."/>
            <person name="Denell R.E."/>
            <person name="Ferrier D.E."/>
            <person name="Friedrich M."/>
            <person name="Gordon C.M."/>
            <person name="Jindra M."/>
            <person name="Klingler M."/>
            <person name="Lan Q."/>
            <person name="Lattorff H.M."/>
            <person name="Laudet V."/>
            <person name="von Levetsow C."/>
            <person name="Liu Z."/>
            <person name="Lutz R."/>
            <person name="Lynch J.A."/>
            <person name="da Fonseca R.N."/>
            <person name="Posnien N."/>
            <person name="Reuter R."/>
            <person name="Roth S."/>
            <person name="Savard J."/>
            <person name="Schinko J.B."/>
            <person name="Schmitt C."/>
            <person name="Schoppmeier M."/>
            <person name="Schroder R."/>
            <person name="Shippy T.D."/>
            <person name="Simonnet F."/>
            <person name="Marques-Souza H."/>
            <person name="Tautz D."/>
            <person name="Tomoyasu Y."/>
            <person name="Trauner J."/>
            <person name="Van der Zee M."/>
            <person name="Vervoort M."/>
            <person name="Wittkopp N."/>
            <person name="Wimmer E.A."/>
            <person name="Yang X."/>
            <person name="Jones A.K."/>
            <person name="Sattelle D.B."/>
            <person name="Ebert P.R."/>
            <person name="Nelson D."/>
            <person name="Scott J.G."/>
            <person name="Beeman R.W."/>
            <person name="Muthukrishnan S."/>
            <person name="Kramer K.J."/>
            <person name="Arakane Y."/>
            <person name="Beeman R.W."/>
            <person name="Zhu Q."/>
            <person name="Hogenkamp D."/>
            <person name="Dixit R."/>
            <person name="Oppert B."/>
            <person name="Jiang H."/>
            <person name="Zou Z."/>
            <person name="Marshall J."/>
            <person name="Elpidina E."/>
            <person name="Vinokurov K."/>
            <person name="Oppert C."/>
            <person name="Zou Z."/>
            <person name="Evans J."/>
            <person name="Lu Z."/>
            <person name="Zhao P."/>
            <person name="Sumathipala N."/>
            <person name="Altincicek B."/>
            <person name="Vilcinskas A."/>
            <person name="Williams M."/>
            <person name="Hultmark D."/>
            <person name="Hetru C."/>
            <person name="Jiang H."/>
            <person name="Grimmelikhuijzen C.J."/>
            <person name="Hauser F."/>
            <person name="Cazzamali G."/>
            <person name="Williamson M."/>
            <person name="Park Y."/>
            <person name="Li B."/>
            <person name="Tanaka Y."/>
            <person name="Predel R."/>
            <person name="Neupert S."/>
            <person name="Schachtner J."/>
            <person name="Verleyen P."/>
            <person name="Raible F."/>
            <person name="Bork P."/>
            <person name="Friedrich M."/>
            <person name="Walden K.K."/>
            <person name="Robertson H.M."/>
            <person name="Angeli S."/>
            <person name="Foret S."/>
            <person name="Bucher G."/>
            <person name="Schuetz S."/>
            <person name="Maleszka R."/>
            <person name="Wimmer E.A."/>
            <person name="Beeman R.W."/>
            <person name="Lorenzen M."/>
            <person name="Tomoyasu Y."/>
            <person name="Miller S.C."/>
            <person name="Grossmann D."/>
            <person name="Bucher G."/>
        </authorList>
    </citation>
    <scope>NUCLEOTIDE SEQUENCE [LARGE SCALE GENOMIC DNA]</scope>
    <source>
        <strain evidence="9 10">Georgia GA2</strain>
    </source>
</reference>
<dbReference type="SMART" id="SM00676">
    <property type="entry name" value="DM10"/>
    <property type="match status" value="3"/>
</dbReference>
<accession>D6WLV6</accession>
<evidence type="ECO:0000256" key="2">
    <source>
        <dbReference type="ARBA" id="ARBA00022490"/>
    </source>
</evidence>
<proteinExistence type="predicted"/>
<dbReference type="HOGENOM" id="CLU_018366_1_0_1"/>
<organism evidence="9 10">
    <name type="scientific">Tribolium castaneum</name>
    <name type="common">Red flour beetle</name>
    <dbReference type="NCBI Taxonomy" id="7070"/>
    <lineage>
        <taxon>Eukaryota</taxon>
        <taxon>Metazoa</taxon>
        <taxon>Ecdysozoa</taxon>
        <taxon>Arthropoda</taxon>
        <taxon>Hexapoda</taxon>
        <taxon>Insecta</taxon>
        <taxon>Pterygota</taxon>
        <taxon>Neoptera</taxon>
        <taxon>Endopterygota</taxon>
        <taxon>Coleoptera</taxon>
        <taxon>Polyphaga</taxon>
        <taxon>Cucujiformia</taxon>
        <taxon>Tenebrionidae</taxon>
        <taxon>Tenebrionidae incertae sedis</taxon>
        <taxon>Tribolium</taxon>
    </lineage>
</organism>
<evidence type="ECO:0000256" key="7">
    <source>
        <dbReference type="ARBA" id="ARBA00039880"/>
    </source>
</evidence>
<dbReference type="Proteomes" id="UP000007266">
    <property type="component" value="Linkage group 5"/>
</dbReference>
<dbReference type="FunFam" id="2.30.29.170:FF:000002">
    <property type="entry name" value="EF-hand domain (C-terminal) containing 1"/>
    <property type="match status" value="1"/>
</dbReference>
<dbReference type="STRING" id="7070.D6WLV6"/>
<dbReference type="AlphaFoldDB" id="D6WLV6"/>
<evidence type="ECO:0000256" key="4">
    <source>
        <dbReference type="ARBA" id="ARBA00023212"/>
    </source>
</evidence>
<dbReference type="InterPro" id="IPR011992">
    <property type="entry name" value="EF-hand-dom_pair"/>
</dbReference>
<dbReference type="OMA" id="HPEQFPH"/>
<keyword evidence="10" id="KW-1185">Reference proteome</keyword>
<sequence>MALRCPDLPFLPGYTFNPMLGKTKFNMDPKFDFIGDGVPALVEKVRPNMFGPLSDKYPSLYPRGEVLELPSWIAFDKQILCFDAFFKETLQEVRGAPFSLRRVKIYFFLEDGTIQVIEPKVENSGIAQGTLICRHRIRFPAPMDDNFYEVVDLNVGKEVEFYGRVFKITDCDKFTRNFLNRCGIHVPDSLNIPGDPFLELRNQENARIKKRGKKKDDSLGKFLENDRKVLRFYGYWDDQETVFGYLHRLEILYYLADDTIEIREVSTEDCNKKTTFIFLHRDKIPKTYKELPMPGANCASTVLNVLGPGLQGGRFIKDPLSCGVEVTEYYCEKDLFIGSVINCYGRKLVLTDCDPYTREYYRSMYGLNSLDAIAFPEDKHAGVKVEQKERELPPWNGYGSYEDSAQNCITVEPKAPHRDFKKFLNLDRIGIDSHILRFEARMLSKIPENCTRHFVISYYLADDTIAVFERGIRNSGFDTKEFFARRSVALPNQGVYTSKPPITYKSQDMYVGATLIINSFKFVLIDADEYALRYMEIHDHQYPKANIKVIMGKIREKLRPTYKDFVAENMPKESTTIPYDTLKAKLLGILGDDFTEHEMITIARAFPGDVDLTEKYDREKIRAITLTELKRGLWDDLARLREYFLMRDPHKSGVLPRNECYIVLRACRLPLEKELVDKILQVIQKDNEGNLCYEDILNFVNRDICKLPDVEPISLKHELSCIKVIEYEKYKLINWCEFNKFLDLEDTFKEQPVNNTIERLQKNK</sequence>
<dbReference type="Pfam" id="PF06565">
    <property type="entry name" value="DM10_dom"/>
    <property type="match status" value="3"/>
</dbReference>
<dbReference type="eggNOG" id="KOG0043">
    <property type="taxonomic scope" value="Eukaryota"/>
</dbReference>
<dbReference type="Gene3D" id="1.10.238.10">
    <property type="entry name" value="EF-hand"/>
    <property type="match status" value="1"/>
</dbReference>
<dbReference type="FunCoup" id="D6WLV6">
    <property type="interactions" value="10"/>
</dbReference>
<feature type="domain" description="DM10" evidence="8">
    <location>
        <begin position="226"/>
        <end position="365"/>
    </location>
</feature>
<feature type="domain" description="DM10" evidence="8">
    <location>
        <begin position="76"/>
        <end position="183"/>
    </location>
</feature>
<feature type="domain" description="DM10" evidence="8">
    <location>
        <begin position="432"/>
        <end position="539"/>
    </location>
</feature>
<evidence type="ECO:0000256" key="6">
    <source>
        <dbReference type="ARBA" id="ARBA00035003"/>
    </source>
</evidence>
<gene>
    <name evidence="9" type="primary">AUGUSTUS-3.0.2_13381</name>
    <name evidence="9" type="ORF">TcasGA2_TC013381</name>
</gene>
<evidence type="ECO:0000256" key="1">
    <source>
        <dbReference type="ARBA" id="ARBA00004430"/>
    </source>
</evidence>
<evidence type="ECO:0000256" key="3">
    <source>
        <dbReference type="ARBA" id="ARBA00022737"/>
    </source>
</evidence>
<reference evidence="9 10" key="2">
    <citation type="journal article" date="2010" name="Nucleic Acids Res.">
        <title>BeetleBase in 2010: revisions to provide comprehensive genomic information for Tribolium castaneum.</title>
        <authorList>
            <person name="Kim H.S."/>
            <person name="Murphy T."/>
            <person name="Xia J."/>
            <person name="Caragea D."/>
            <person name="Park Y."/>
            <person name="Beeman R.W."/>
            <person name="Lorenzen M.D."/>
            <person name="Butcher S."/>
            <person name="Manak J.R."/>
            <person name="Brown S.J."/>
        </authorList>
    </citation>
    <scope>GENOME REANNOTATION</scope>
    <source>
        <strain evidence="9 10">Georgia GA2</strain>
    </source>
</reference>
<dbReference type="GO" id="GO:0010975">
    <property type="term" value="P:regulation of neuron projection development"/>
    <property type="evidence" value="ECO:0000318"/>
    <property type="project" value="GO_Central"/>
</dbReference>
<dbReference type="Gene3D" id="2.30.29.170">
    <property type="match status" value="3"/>
</dbReference>
<dbReference type="PANTHER" id="PTHR12086:SF11">
    <property type="entry name" value="EF-HAND DOMAIN-CONTAINING FAMILY MEMBER C2"/>
    <property type="match status" value="1"/>
</dbReference>
<dbReference type="PANTHER" id="PTHR12086">
    <property type="entry name" value="EF-HAND DOMAIN C-TERMINAL CONTAINING PROTEIN"/>
    <property type="match status" value="1"/>
</dbReference>
<name>D6WLV6_TRICA</name>
<evidence type="ECO:0000313" key="10">
    <source>
        <dbReference type="Proteomes" id="UP000007266"/>
    </source>
</evidence>
<dbReference type="FunFam" id="2.30.29.170:FF:000003">
    <property type="entry name" value="EF-hand domain (C-terminal) containing 1"/>
    <property type="match status" value="1"/>
</dbReference>
<dbReference type="PROSITE" id="PS51336">
    <property type="entry name" value="DM10"/>
    <property type="match status" value="3"/>
</dbReference>
<dbReference type="InterPro" id="IPR006602">
    <property type="entry name" value="DM10_dom"/>
</dbReference>
<keyword evidence="2" id="KW-0963">Cytoplasm</keyword>
<dbReference type="InterPro" id="IPR040193">
    <property type="entry name" value="EFHC1/EFHC2/EFHB"/>
</dbReference>
<keyword evidence="3" id="KW-0677">Repeat</keyword>
<dbReference type="EMBL" id="KQ971343">
    <property type="protein sequence ID" value="EFA03395.1"/>
    <property type="molecule type" value="Genomic_DNA"/>
</dbReference>
<comment type="subcellular location">
    <subcellularLocation>
        <location evidence="1">Cytoplasm</location>
        <location evidence="1">Cytoskeleton</location>
        <location evidence="1">Cilium axoneme</location>
    </subcellularLocation>
</comment>
<keyword evidence="5" id="KW-0966">Cell projection</keyword>
<protein>
    <recommendedName>
        <fullName evidence="7">EF-hand domain-containing family member C2</fullName>
    </recommendedName>
</protein>
<comment type="function">
    <text evidence="6">Microtubule inner protein (MIP) part of the dynein-decorated doublet microtubules (DMTs) in cilia axoneme, which is required for motile cilia beating.</text>
</comment>